<dbReference type="GO" id="GO:0016757">
    <property type="term" value="F:glycosyltransferase activity"/>
    <property type="evidence" value="ECO:0007669"/>
    <property type="project" value="UniProtKB-KW"/>
</dbReference>
<evidence type="ECO:0000313" key="6">
    <source>
        <dbReference type="Proteomes" id="UP000297258"/>
    </source>
</evidence>
<dbReference type="Pfam" id="PF13692">
    <property type="entry name" value="Glyco_trans_1_4"/>
    <property type="match status" value="1"/>
</dbReference>
<sequence length="359" mass="39193">MTREKRIVMLGTSTDAWGGIASVVHSYSRSGLFERLPILYLATHCNGPALQKCRLFVCAWLAFVAMLARGQVMLVHVHTASDLSFWRKSCFLLPAFLFRVPAVLHIHAGPFPDFYRERCGRLAKCAVRQVLARVETVVVVSAELKRFVETLAAVDVIVVYNPMPLPAPVEFGARAPAQVLFLGKLGQAKGTWDLLHAVAQIVRRHPHLRLILAGDGELMRAQELMRRLGIEDQVELLGWVGERARTQLLERASVCVLPSYAEGLPMSVLEAMAAGVPVVATRVGGIPEVITDGVEGLLVAPGDVPALAAALDRLLADEAARRRMGLAARFRAETSFSSALVIPLLETMYCRAAGPALRH</sequence>
<accession>A0A4Y9T314</accession>
<name>A0A4Y9T314_9BURK</name>
<dbReference type="InterPro" id="IPR028098">
    <property type="entry name" value="Glyco_trans_4-like_N"/>
</dbReference>
<reference evidence="5 6" key="1">
    <citation type="submission" date="2019-03" db="EMBL/GenBank/DDBJ databases">
        <title>Draft genome of Massilia hortus sp. nov., a novel bacterial species of the Oxalobacteraceae family.</title>
        <authorList>
            <person name="Peta V."/>
            <person name="Raths R."/>
            <person name="Bucking H."/>
        </authorList>
    </citation>
    <scope>NUCLEOTIDE SEQUENCE [LARGE SCALE GENOMIC DNA]</scope>
    <source>
        <strain evidence="5 6">ONC3</strain>
    </source>
</reference>
<dbReference type="Gene3D" id="3.40.50.2000">
    <property type="entry name" value="Glycogen Phosphorylase B"/>
    <property type="match status" value="2"/>
</dbReference>
<dbReference type="RefSeq" id="WP_135188462.1">
    <property type="nucleotide sequence ID" value="NZ_SPUM01000026.1"/>
</dbReference>
<proteinExistence type="inferred from homology"/>
<dbReference type="OrthoDB" id="7560678at2"/>
<comment type="caution">
    <text evidence="5">The sequence shown here is derived from an EMBL/GenBank/DDBJ whole genome shotgun (WGS) entry which is preliminary data.</text>
</comment>
<keyword evidence="2" id="KW-0328">Glycosyltransferase</keyword>
<dbReference type="Proteomes" id="UP000297258">
    <property type="component" value="Unassembled WGS sequence"/>
</dbReference>
<evidence type="ECO:0000256" key="1">
    <source>
        <dbReference type="ARBA" id="ARBA00009481"/>
    </source>
</evidence>
<evidence type="ECO:0000256" key="2">
    <source>
        <dbReference type="ARBA" id="ARBA00022676"/>
    </source>
</evidence>
<evidence type="ECO:0000259" key="4">
    <source>
        <dbReference type="Pfam" id="PF13439"/>
    </source>
</evidence>
<evidence type="ECO:0000256" key="3">
    <source>
        <dbReference type="ARBA" id="ARBA00022679"/>
    </source>
</evidence>
<evidence type="ECO:0000313" key="5">
    <source>
        <dbReference type="EMBL" id="TFW34376.1"/>
    </source>
</evidence>
<dbReference type="EMBL" id="SPUM01000026">
    <property type="protein sequence ID" value="TFW34376.1"/>
    <property type="molecule type" value="Genomic_DNA"/>
</dbReference>
<dbReference type="PANTHER" id="PTHR12526">
    <property type="entry name" value="GLYCOSYLTRANSFERASE"/>
    <property type="match status" value="1"/>
</dbReference>
<dbReference type="CDD" id="cd03801">
    <property type="entry name" value="GT4_PimA-like"/>
    <property type="match status" value="1"/>
</dbReference>
<dbReference type="AlphaFoldDB" id="A0A4Y9T314"/>
<dbReference type="Pfam" id="PF13439">
    <property type="entry name" value="Glyco_transf_4"/>
    <property type="match status" value="1"/>
</dbReference>
<protein>
    <submittedName>
        <fullName evidence="5">Glycosyltransferase family 1 protein</fullName>
    </submittedName>
</protein>
<dbReference type="SUPFAM" id="SSF53756">
    <property type="entry name" value="UDP-Glycosyltransferase/glycogen phosphorylase"/>
    <property type="match status" value="1"/>
</dbReference>
<dbReference type="PANTHER" id="PTHR12526:SF640">
    <property type="entry name" value="COLANIC ACID BIOSYNTHESIS GLYCOSYLTRANSFERASE WCAL-RELATED"/>
    <property type="match status" value="1"/>
</dbReference>
<comment type="similarity">
    <text evidence="1">Belongs to the glycosyltransferase group 1 family. Glycosyltransferase 4 subfamily.</text>
</comment>
<organism evidence="5 6">
    <name type="scientific">Massilia horti</name>
    <dbReference type="NCBI Taxonomy" id="2562153"/>
    <lineage>
        <taxon>Bacteria</taxon>
        <taxon>Pseudomonadati</taxon>
        <taxon>Pseudomonadota</taxon>
        <taxon>Betaproteobacteria</taxon>
        <taxon>Burkholderiales</taxon>
        <taxon>Oxalobacteraceae</taxon>
        <taxon>Telluria group</taxon>
        <taxon>Massilia</taxon>
    </lineage>
</organism>
<keyword evidence="6" id="KW-1185">Reference proteome</keyword>
<gene>
    <name evidence="5" type="ORF">E4O92_04010</name>
</gene>
<feature type="domain" description="Glycosyltransferase subfamily 4-like N-terminal" evidence="4">
    <location>
        <begin position="24"/>
        <end position="162"/>
    </location>
</feature>
<keyword evidence="3 5" id="KW-0808">Transferase</keyword>